<organism evidence="1 2">
    <name type="scientific">Trichophyton rubrum (strain ATCC MYA-4607 / CBS 118892)</name>
    <name type="common">Athlete's foot fungus</name>
    <dbReference type="NCBI Taxonomy" id="559305"/>
    <lineage>
        <taxon>Eukaryota</taxon>
        <taxon>Fungi</taxon>
        <taxon>Dikarya</taxon>
        <taxon>Ascomycota</taxon>
        <taxon>Pezizomycotina</taxon>
        <taxon>Eurotiomycetes</taxon>
        <taxon>Eurotiomycetidae</taxon>
        <taxon>Onygenales</taxon>
        <taxon>Arthrodermataceae</taxon>
        <taxon>Trichophyton</taxon>
    </lineage>
</organism>
<dbReference type="VEuPathDB" id="FungiDB:TERG_12407"/>
<protein>
    <submittedName>
        <fullName evidence="1">Uncharacterized protein</fullName>
    </submittedName>
</protein>
<dbReference type="RefSeq" id="XP_047606912.1">
    <property type="nucleotide sequence ID" value="XM_047751367.1"/>
</dbReference>
<accession>A0A080WW76</accession>
<dbReference type="GeneID" id="71777609"/>
<sequence>MHLCALLPLPFDYAPSRPETTGIISILLPAASKSAQKEEQKAHAVLRRYLANPSVAALTTLYVPRVECFFTNCIRSTLLFYFGCSRLHFRGGGRKQRFARTGVIGPLG</sequence>
<evidence type="ECO:0000313" key="2">
    <source>
        <dbReference type="Proteomes" id="UP000008864"/>
    </source>
</evidence>
<dbReference type="EMBL" id="GG700654">
    <property type="protein sequence ID" value="KFL62318.1"/>
    <property type="molecule type" value="Genomic_DNA"/>
</dbReference>
<name>A0A080WW76_TRIRC</name>
<proteinExistence type="predicted"/>
<keyword evidence="2" id="KW-1185">Reference proteome</keyword>
<dbReference type="AlphaFoldDB" id="A0A080WW76"/>
<evidence type="ECO:0000313" key="1">
    <source>
        <dbReference type="EMBL" id="KFL62318.1"/>
    </source>
</evidence>
<dbReference type="InParanoid" id="A0A080WW76"/>
<reference evidence="2" key="1">
    <citation type="journal article" date="2012" name="MBio">
        <title>Comparative genome analysis of Trichophyton rubrum and related dermatophytes reveals candidate genes involved in infection.</title>
        <authorList>
            <person name="Martinez D.A."/>
            <person name="Oliver B.G."/>
            <person name="Graeser Y."/>
            <person name="Goldberg J.M."/>
            <person name="Li W."/>
            <person name="Martinez-Rossi N.M."/>
            <person name="Monod M."/>
            <person name="Shelest E."/>
            <person name="Barton R.C."/>
            <person name="Birch E."/>
            <person name="Brakhage A.A."/>
            <person name="Chen Z."/>
            <person name="Gurr S.J."/>
            <person name="Heiman D."/>
            <person name="Heitman J."/>
            <person name="Kosti I."/>
            <person name="Rossi A."/>
            <person name="Saif S."/>
            <person name="Samalova M."/>
            <person name="Saunders C.W."/>
            <person name="Shea T."/>
            <person name="Summerbell R.C."/>
            <person name="Xu J."/>
            <person name="Young S."/>
            <person name="Zeng Q."/>
            <person name="Birren B.W."/>
            <person name="Cuomo C.A."/>
            <person name="White T.C."/>
        </authorList>
    </citation>
    <scope>NUCLEOTIDE SEQUENCE [LARGE SCALE GENOMIC DNA]</scope>
    <source>
        <strain evidence="2">ATCC MYA-4607 / CBS 118892</strain>
    </source>
</reference>
<dbReference type="Proteomes" id="UP000008864">
    <property type="component" value="Unassembled WGS sequence"/>
</dbReference>
<gene>
    <name evidence="1" type="ORF">TERG_12407</name>
</gene>
<dbReference type="HOGENOM" id="CLU_2198878_0_0_1"/>